<evidence type="ECO:0000313" key="4">
    <source>
        <dbReference type="Proteomes" id="UP000324800"/>
    </source>
</evidence>
<proteinExistence type="predicted"/>
<accession>A0A5J4VY63</accession>
<reference evidence="3 4" key="1">
    <citation type="submission" date="2019-03" db="EMBL/GenBank/DDBJ databases">
        <title>Single cell metagenomics reveals metabolic interactions within the superorganism composed of flagellate Streblomastix strix and complex community of Bacteroidetes bacteria on its surface.</title>
        <authorList>
            <person name="Treitli S.C."/>
            <person name="Kolisko M."/>
            <person name="Husnik F."/>
            <person name="Keeling P."/>
            <person name="Hampl V."/>
        </authorList>
    </citation>
    <scope>NUCLEOTIDE SEQUENCE [LARGE SCALE GENOMIC DNA]</scope>
    <source>
        <strain evidence="3">ST1C</strain>
    </source>
</reference>
<keyword evidence="2" id="KW-0472">Membrane</keyword>
<protein>
    <submittedName>
        <fullName evidence="3">Uncharacterized protein</fullName>
    </submittedName>
</protein>
<evidence type="ECO:0000256" key="2">
    <source>
        <dbReference type="SAM" id="Phobius"/>
    </source>
</evidence>
<feature type="region of interest" description="Disordered" evidence="1">
    <location>
        <begin position="85"/>
        <end position="105"/>
    </location>
</feature>
<comment type="caution">
    <text evidence="3">The sequence shown here is derived from an EMBL/GenBank/DDBJ whole genome shotgun (WGS) entry which is preliminary data.</text>
</comment>
<sequence>MGSGIFSIKDSKQIGQHSICEDLAALEMSIYAYLSNATFPVIVLISFIKVEQSIFILIAVFRTHNYSQDSQPNHLEELNMGEMKEKQGLAQQTARNEESALGGNDLNSLKNLFKAQH</sequence>
<name>A0A5J4VY63_9EUKA</name>
<evidence type="ECO:0000256" key="1">
    <source>
        <dbReference type="SAM" id="MobiDB-lite"/>
    </source>
</evidence>
<organism evidence="3 4">
    <name type="scientific">Streblomastix strix</name>
    <dbReference type="NCBI Taxonomy" id="222440"/>
    <lineage>
        <taxon>Eukaryota</taxon>
        <taxon>Metamonada</taxon>
        <taxon>Preaxostyla</taxon>
        <taxon>Oxymonadida</taxon>
        <taxon>Streblomastigidae</taxon>
        <taxon>Streblomastix</taxon>
    </lineage>
</organism>
<dbReference type="EMBL" id="SNRW01004335">
    <property type="protein sequence ID" value="KAA6387535.1"/>
    <property type="molecule type" value="Genomic_DNA"/>
</dbReference>
<gene>
    <name evidence="3" type="ORF">EZS28_016939</name>
</gene>
<dbReference type="AlphaFoldDB" id="A0A5J4VY63"/>
<evidence type="ECO:0000313" key="3">
    <source>
        <dbReference type="EMBL" id="KAA6387535.1"/>
    </source>
</evidence>
<feature type="transmembrane region" description="Helical" evidence="2">
    <location>
        <begin position="37"/>
        <end position="61"/>
    </location>
</feature>
<keyword evidence="2" id="KW-0812">Transmembrane</keyword>
<keyword evidence="2" id="KW-1133">Transmembrane helix</keyword>
<dbReference type="Proteomes" id="UP000324800">
    <property type="component" value="Unassembled WGS sequence"/>
</dbReference>